<reference evidence="1" key="1">
    <citation type="submission" date="2019-08" db="EMBL/GenBank/DDBJ databases">
        <authorList>
            <person name="Kucharzyk K."/>
            <person name="Murdoch R.W."/>
            <person name="Higgins S."/>
            <person name="Loffler F."/>
        </authorList>
    </citation>
    <scope>NUCLEOTIDE SEQUENCE</scope>
</reference>
<protein>
    <submittedName>
        <fullName evidence="1">Uncharacterized protein</fullName>
    </submittedName>
</protein>
<accession>A0A644XFQ6</accession>
<proteinExistence type="predicted"/>
<dbReference type="AlphaFoldDB" id="A0A644XFQ6"/>
<organism evidence="1">
    <name type="scientific">bioreactor metagenome</name>
    <dbReference type="NCBI Taxonomy" id="1076179"/>
    <lineage>
        <taxon>unclassified sequences</taxon>
        <taxon>metagenomes</taxon>
        <taxon>ecological metagenomes</taxon>
    </lineage>
</organism>
<dbReference type="EMBL" id="VSSQ01002357">
    <property type="protein sequence ID" value="MPM14919.1"/>
    <property type="molecule type" value="Genomic_DNA"/>
</dbReference>
<evidence type="ECO:0000313" key="1">
    <source>
        <dbReference type="EMBL" id="MPM14919.1"/>
    </source>
</evidence>
<gene>
    <name evidence="1" type="ORF">SDC9_61283</name>
</gene>
<name>A0A644XFQ6_9ZZZZ</name>
<comment type="caution">
    <text evidence="1">The sequence shown here is derived from an EMBL/GenBank/DDBJ whole genome shotgun (WGS) entry which is preliminary data.</text>
</comment>
<sequence length="91" mass="10223">MCGIFLQKFHTPLADVAFGHVCHTQEGQVVLKNNEPEVGEGILDLHTVKELYAAIDRVGEFLLQKHLLKRAGDVMRAIQDRHIAELCALFD</sequence>